<dbReference type="GO" id="GO:0016592">
    <property type="term" value="C:mediator complex"/>
    <property type="evidence" value="ECO:0007669"/>
    <property type="project" value="TreeGrafter"/>
</dbReference>
<dbReference type="InterPro" id="IPR051647">
    <property type="entry name" value="Mediator_comp_sub12"/>
</dbReference>
<sequence>MHAPEGPLLPIDYGVAAATGSSPAAGSPAAEVLPATVSLEQLQQLLQDVWAAEAQAKQQVLQLLQQGEERVRGFQVSLQQQQQQSQTLCTRLLLFQQQLMGKGPKKESLAFRLQRREQQQLRLQQQLGVIHEAETCLLQVQRVQQQLAACLELLQQHQLLAAAAALQQCALRLLLPLLAATQGPQRPPAISQLQQQFAEVYIHLVKALDLRLQQHIEVSRQQLTVTPLLRSNGTMDSCSSSCTGAEAASDVAAAAAANDSAARDGANAAAAAAAERNGTAATAAEAVLRLRDVWEALGHLGLLRRRLYRLTQSISSSTLQPLFAVVAAAKGSKKKLIFGASRDERGSHGASSVTWGWVAAAAEDTAAAEAEAKEVAEKTPQGLLPVLESLLQFVWDHAADKQQECMRTWAALIWKDLEQPLLQLLLETSSDQQEPLRLHMGATAAAAAPGGAERAVLPFLASAASAAGIVQMEQLLVLHGLQQQQPNRRAARMAAKWLLDVYIQRSIELLEGARHLLQQAATAGLAGAEQGTVLATENNIPGSLRGLLLLHSAAGPQQQEQKQQRLQLLQCIAEETDASLVQLAPLRITRQSWLLLQQLHGLLRAAAAAAARCSCNSKSSAVPCWCSSNKGRPGGCCTSSSCCCSRVAARAEVAAILSISDLFCLLRSLGPVTSPAATETAAPAATTVNVGALALRWTDTEVISRWLLRMPLLFAALAAEKGGGAHSRCRCSSSSIKCCDCPAAAARRAFSLLDDCLPLFDFDALVAAAPTSRVAQAAGGAAAAATATPAVQQHNEAPFRQQLAEISVALKRQQEETYLVMVKGLQQELQQASRELHELLTAAATSSGSSSSLEIHMEAAAGVLTRQLHSAALELLRVLPIQVYAEVVGLAADCLIDSVLRAVLAAALAAAPCISTPEAAAVVAGNSTSRAAAQRVGPLCCRLLQHVCTQVKATLLLHVQRQQLRPEAEGSSDTAFATDELACLLAQDGAPNGSDNSRQQQQQQQAKQQQGSPLLTEQLAPLLQVAAALQKVLEADVLLLLQLAATHPLLLQQTFRPIEQRLALLSLNPFIGSAPLGARKEVFCGFTGAT</sequence>
<reference evidence="2" key="1">
    <citation type="submission" date="2013-10" db="EMBL/GenBank/DDBJ databases">
        <title>Genomic analysis of the causative agents of coccidiosis in chickens.</title>
        <authorList>
            <person name="Reid A.J."/>
            <person name="Blake D."/>
            <person name="Billington K."/>
            <person name="Browne H."/>
            <person name="Dunn M."/>
            <person name="Hung S."/>
            <person name="Kawahara F."/>
            <person name="Miranda-Saavedra D."/>
            <person name="Mourier T."/>
            <person name="Nagra H."/>
            <person name="Otto T.D."/>
            <person name="Rawlings N."/>
            <person name="Sanchez A."/>
            <person name="Sanders M."/>
            <person name="Subramaniam C."/>
            <person name="Tay Y."/>
            <person name="Dear P."/>
            <person name="Doerig C."/>
            <person name="Gruber A."/>
            <person name="Parkinson J."/>
            <person name="Shirley M."/>
            <person name="Wan K.L."/>
            <person name="Berriman M."/>
            <person name="Tomley F."/>
            <person name="Pain A."/>
        </authorList>
    </citation>
    <scope>NUCLEOTIDE SEQUENCE [LARGE SCALE GENOMIC DNA]</scope>
    <source>
        <strain evidence="2">Houghton</strain>
    </source>
</reference>
<evidence type="ECO:0000256" key="1">
    <source>
        <dbReference type="SAM" id="MobiDB-lite"/>
    </source>
</evidence>
<feature type="compositionally biased region" description="Low complexity" evidence="1">
    <location>
        <begin position="999"/>
        <end position="1010"/>
    </location>
</feature>
<proteinExistence type="predicted"/>
<dbReference type="OrthoDB" id="347744at2759"/>
<dbReference type="PANTHER" id="PTHR46007:SF11">
    <property type="entry name" value="MEDIATOR OF RNA POLYMERASE II TRANSCRIPTION SUBUNIT 12"/>
    <property type="match status" value="1"/>
</dbReference>
<organism evidence="2 3">
    <name type="scientific">Eimeria necatrix</name>
    <dbReference type="NCBI Taxonomy" id="51315"/>
    <lineage>
        <taxon>Eukaryota</taxon>
        <taxon>Sar</taxon>
        <taxon>Alveolata</taxon>
        <taxon>Apicomplexa</taxon>
        <taxon>Conoidasida</taxon>
        <taxon>Coccidia</taxon>
        <taxon>Eucoccidiorida</taxon>
        <taxon>Eimeriorina</taxon>
        <taxon>Eimeriidae</taxon>
        <taxon>Eimeria</taxon>
    </lineage>
</organism>
<dbReference type="AlphaFoldDB" id="U6MSC3"/>
<dbReference type="Proteomes" id="UP000030754">
    <property type="component" value="Unassembled WGS sequence"/>
</dbReference>
<gene>
    <name evidence="2" type="ORF">ENH_00027600</name>
</gene>
<dbReference type="GO" id="GO:0003713">
    <property type="term" value="F:transcription coactivator activity"/>
    <property type="evidence" value="ECO:0007669"/>
    <property type="project" value="TreeGrafter"/>
</dbReference>
<reference evidence="2" key="2">
    <citation type="submission" date="2013-10" db="EMBL/GenBank/DDBJ databases">
        <authorList>
            <person name="Aslett M."/>
        </authorList>
    </citation>
    <scope>NUCLEOTIDE SEQUENCE [LARGE SCALE GENOMIC DNA]</scope>
    <source>
        <strain evidence="2">Houghton</strain>
    </source>
</reference>
<evidence type="ECO:0000313" key="3">
    <source>
        <dbReference type="Proteomes" id="UP000030754"/>
    </source>
</evidence>
<name>U6MSC3_9EIME</name>
<dbReference type="GO" id="GO:0045944">
    <property type="term" value="P:positive regulation of transcription by RNA polymerase II"/>
    <property type="evidence" value="ECO:0007669"/>
    <property type="project" value="TreeGrafter"/>
</dbReference>
<evidence type="ECO:0000313" key="2">
    <source>
        <dbReference type="EMBL" id="CDJ66926.1"/>
    </source>
</evidence>
<feature type="region of interest" description="Disordered" evidence="1">
    <location>
        <begin position="991"/>
        <end position="1010"/>
    </location>
</feature>
<protein>
    <submittedName>
        <fullName evidence="2">Uncharacterized protein</fullName>
    </submittedName>
</protein>
<keyword evidence="3" id="KW-1185">Reference proteome</keyword>
<dbReference type="GeneID" id="25472928"/>
<dbReference type="RefSeq" id="XP_013435393.1">
    <property type="nucleotide sequence ID" value="XM_013579939.1"/>
</dbReference>
<accession>U6MSC3</accession>
<dbReference type="EMBL" id="HG723898">
    <property type="protein sequence ID" value="CDJ66926.1"/>
    <property type="molecule type" value="Genomic_DNA"/>
</dbReference>
<dbReference type="VEuPathDB" id="ToxoDB:ENH_00027600"/>
<dbReference type="PANTHER" id="PTHR46007">
    <property type="entry name" value="MEDIATOR OF RNA POLYMERASE II TRANSCRIPTION SUBUNIT 12"/>
    <property type="match status" value="1"/>
</dbReference>